<feature type="coiled-coil region" evidence="1">
    <location>
        <begin position="298"/>
        <end position="325"/>
    </location>
</feature>
<dbReference type="AlphaFoldDB" id="A0AAE0FBL9"/>
<accession>A0AAE0FBL9</accession>
<proteinExistence type="predicted"/>
<comment type="caution">
    <text evidence="2">The sequence shown here is derived from an EMBL/GenBank/DDBJ whole genome shotgun (WGS) entry which is preliminary data.</text>
</comment>
<gene>
    <name evidence="2" type="ORF">CYMTET_34250</name>
</gene>
<dbReference type="Proteomes" id="UP001190700">
    <property type="component" value="Unassembled WGS sequence"/>
</dbReference>
<organism evidence="2 3">
    <name type="scientific">Cymbomonas tetramitiformis</name>
    <dbReference type="NCBI Taxonomy" id="36881"/>
    <lineage>
        <taxon>Eukaryota</taxon>
        <taxon>Viridiplantae</taxon>
        <taxon>Chlorophyta</taxon>
        <taxon>Pyramimonadophyceae</taxon>
        <taxon>Pyramimonadales</taxon>
        <taxon>Pyramimonadaceae</taxon>
        <taxon>Cymbomonas</taxon>
    </lineage>
</organism>
<name>A0AAE0FBL9_9CHLO</name>
<evidence type="ECO:0000313" key="2">
    <source>
        <dbReference type="EMBL" id="KAK3256619.1"/>
    </source>
</evidence>
<keyword evidence="1" id="KW-0175">Coiled coil</keyword>
<protein>
    <submittedName>
        <fullName evidence="2">Uncharacterized protein</fullName>
    </submittedName>
</protein>
<evidence type="ECO:0000256" key="1">
    <source>
        <dbReference type="SAM" id="Coils"/>
    </source>
</evidence>
<feature type="coiled-coil region" evidence="1">
    <location>
        <begin position="100"/>
        <end position="130"/>
    </location>
</feature>
<evidence type="ECO:0000313" key="3">
    <source>
        <dbReference type="Proteomes" id="UP001190700"/>
    </source>
</evidence>
<sequence>MNEAGEGKDETDSSFNTAKSYVRRLVNLGKLDAKTAIDFVGALNSGHGISGMVARIVEIDRTAMPTEIGTLDQITRFSHYRHETAGLRLMTHPAKPEAKVKEGKRALNALEAKREELARKREAKAAAVEASRRDDSLSAGPRVRRSYCPEINTDITMPARPEAALRYESTDLRHLGEEYDPYGCKPHGLDMALLLADVEVGDGACGGKWTLVLGRPQCDKVRQGYAMKSRVTPQQKTEEQVRMLEQAFLKGLERGGGRSSRESDQDVLNAINAMSPPQKQLRLDQVTSRFSRRYSKYVLDSKNARVRAESELARATQQLQSNDTEMGTEVPQVEAQHEPATAEHLTAVLSFVEKMVPTPVTDVAPTTPKDTEMPGAVLLAETGTQPVVQPLQTHAPPVAANESNMAENAMLVDDEQEISLNEEEEKSLVLSFLQQFAVS</sequence>
<reference evidence="2 3" key="1">
    <citation type="journal article" date="2015" name="Genome Biol. Evol.">
        <title>Comparative Genomics of a Bacterivorous Green Alga Reveals Evolutionary Causalities and Consequences of Phago-Mixotrophic Mode of Nutrition.</title>
        <authorList>
            <person name="Burns J.A."/>
            <person name="Paasch A."/>
            <person name="Narechania A."/>
            <person name="Kim E."/>
        </authorList>
    </citation>
    <scope>NUCLEOTIDE SEQUENCE [LARGE SCALE GENOMIC DNA]</scope>
    <source>
        <strain evidence="2 3">PLY_AMNH</strain>
    </source>
</reference>
<dbReference type="EMBL" id="LGRX02021482">
    <property type="protein sequence ID" value="KAK3256619.1"/>
    <property type="molecule type" value="Genomic_DNA"/>
</dbReference>
<keyword evidence="3" id="KW-1185">Reference proteome</keyword>